<keyword evidence="3" id="KW-0378">Hydrolase</keyword>
<evidence type="ECO:0000259" key="6">
    <source>
        <dbReference type="Pfam" id="PF00350"/>
    </source>
</evidence>
<gene>
    <name evidence="7" type="ORF">FHX74_000511</name>
</gene>
<keyword evidence="5" id="KW-0472">Membrane</keyword>
<evidence type="ECO:0000256" key="4">
    <source>
        <dbReference type="ARBA" id="ARBA00023134"/>
    </source>
</evidence>
<evidence type="ECO:0000256" key="5">
    <source>
        <dbReference type="ARBA" id="ARBA00023136"/>
    </source>
</evidence>
<name>A0A7W3IPL7_9ACTN</name>
<dbReference type="PANTHER" id="PTHR10465:SF0">
    <property type="entry name" value="SARCALUMENIN"/>
    <property type="match status" value="1"/>
</dbReference>
<dbReference type="PANTHER" id="PTHR10465">
    <property type="entry name" value="TRANSMEMBRANE GTPASE FZO1"/>
    <property type="match status" value="1"/>
</dbReference>
<evidence type="ECO:0000256" key="2">
    <source>
        <dbReference type="ARBA" id="ARBA00022741"/>
    </source>
</evidence>
<comment type="caution">
    <text evidence="7">The sequence shown here is derived from an EMBL/GenBank/DDBJ whole genome shotgun (WGS) entry which is preliminary data.</text>
</comment>
<keyword evidence="2" id="KW-0547">Nucleotide-binding</keyword>
<reference evidence="7 8" key="1">
    <citation type="submission" date="2020-07" db="EMBL/GenBank/DDBJ databases">
        <title>Sequencing the genomes of 1000 actinobacteria strains.</title>
        <authorList>
            <person name="Klenk H.-P."/>
        </authorList>
    </citation>
    <scope>NUCLEOTIDE SEQUENCE [LARGE SCALE GENOMIC DNA]</scope>
    <source>
        <strain evidence="7 8">DSM 100723</strain>
    </source>
</reference>
<dbReference type="Proteomes" id="UP000523079">
    <property type="component" value="Unassembled WGS sequence"/>
</dbReference>
<evidence type="ECO:0000256" key="1">
    <source>
        <dbReference type="ARBA" id="ARBA00004370"/>
    </source>
</evidence>
<protein>
    <submittedName>
        <fullName evidence="7">GTP-binding protein EngB required for normal cell division</fullName>
    </submittedName>
</protein>
<dbReference type="Pfam" id="PF00350">
    <property type="entry name" value="Dynamin_N"/>
    <property type="match status" value="1"/>
</dbReference>
<dbReference type="GO" id="GO:0005525">
    <property type="term" value="F:GTP binding"/>
    <property type="evidence" value="ECO:0007669"/>
    <property type="project" value="UniProtKB-KW"/>
</dbReference>
<keyword evidence="4" id="KW-0342">GTP-binding</keyword>
<evidence type="ECO:0000256" key="3">
    <source>
        <dbReference type="ARBA" id="ARBA00022801"/>
    </source>
</evidence>
<evidence type="ECO:0000313" key="8">
    <source>
        <dbReference type="Proteomes" id="UP000523079"/>
    </source>
</evidence>
<dbReference type="InterPro" id="IPR027094">
    <property type="entry name" value="Mitofusin_fam"/>
</dbReference>
<dbReference type="EMBL" id="JACGWT010000001">
    <property type="protein sequence ID" value="MBA8792917.1"/>
    <property type="molecule type" value="Genomic_DNA"/>
</dbReference>
<dbReference type="InterPro" id="IPR045063">
    <property type="entry name" value="Dynamin_N"/>
</dbReference>
<dbReference type="Gene3D" id="3.40.50.300">
    <property type="entry name" value="P-loop containing nucleotide triphosphate hydrolases"/>
    <property type="match status" value="1"/>
</dbReference>
<sequence length="580" mass="62496">MSDDPDAPPGLAVTVAELDRLAPESVRPRLQALAARVEQPRLRVLVAGEAKRGKSTLVNRLIGVDLLPTGAIPLTAVPTTVVCPAQDVEGPEPTGPPSWLLVDHTDGRQERLPVEALPGLVTERLNPGNARGVREVRLELAAAPPGLAGVELVDTPGLGSIWQHNTAAARTALVTLDAVIVVLGADPPVTAADRDLLVGVADRAVRTFVFVNKLDRLEPAERAEVVSFTADVCRRAGLDPASLWSGSARPTGSRSAGDEGFCAFAAAFVEYLRDRGHVDAERAMARHLHRLAVELSEEVSVELAVLAADSMADRARAAELRKRIVLLSAETDGLTEECERVAIRLRRRLDAAATELTLRLVRCGRQAAADASAVSRGTSEQIESLGRAAVESAVRPGLTAWREDQVFRIESGLGALRDLVGTRVGEQLQQLRSDASTLVGVRLDAAGDRFELPESPDFRYAWEPDAGWRAPGADLVRHRTPGAARRARQRLLDGLPDLIDRQVGRSRSDLQYRLEQATRKLAGQLREQHLDRLDRLAAILATDRAGSAARQGGTDVRRAALIERRERLSTLIATLARAAS</sequence>
<keyword evidence="8" id="KW-1185">Reference proteome</keyword>
<dbReference type="GO" id="GO:0051301">
    <property type="term" value="P:cell division"/>
    <property type="evidence" value="ECO:0007669"/>
    <property type="project" value="UniProtKB-KW"/>
</dbReference>
<dbReference type="GO" id="GO:0016020">
    <property type="term" value="C:membrane"/>
    <property type="evidence" value="ECO:0007669"/>
    <property type="project" value="UniProtKB-SubCell"/>
</dbReference>
<organism evidence="7 8">
    <name type="scientific">Microlunatus kandeliicorticis</name>
    <dbReference type="NCBI Taxonomy" id="1759536"/>
    <lineage>
        <taxon>Bacteria</taxon>
        <taxon>Bacillati</taxon>
        <taxon>Actinomycetota</taxon>
        <taxon>Actinomycetes</taxon>
        <taxon>Propionibacteriales</taxon>
        <taxon>Propionibacteriaceae</taxon>
        <taxon>Microlunatus</taxon>
    </lineage>
</organism>
<feature type="domain" description="Dynamin N-terminal" evidence="6">
    <location>
        <begin position="44"/>
        <end position="212"/>
    </location>
</feature>
<dbReference type="GO" id="GO:0008053">
    <property type="term" value="P:mitochondrial fusion"/>
    <property type="evidence" value="ECO:0007669"/>
    <property type="project" value="TreeGrafter"/>
</dbReference>
<accession>A0A7W3IPL7</accession>
<proteinExistence type="predicted"/>
<dbReference type="SUPFAM" id="SSF52540">
    <property type="entry name" value="P-loop containing nucleoside triphosphate hydrolases"/>
    <property type="match status" value="1"/>
</dbReference>
<dbReference type="InterPro" id="IPR027417">
    <property type="entry name" value="P-loop_NTPase"/>
</dbReference>
<evidence type="ECO:0000313" key="7">
    <source>
        <dbReference type="EMBL" id="MBA8792917.1"/>
    </source>
</evidence>
<keyword evidence="7" id="KW-0131">Cell cycle</keyword>
<keyword evidence="7" id="KW-0132">Cell division</keyword>
<dbReference type="AlphaFoldDB" id="A0A7W3IPL7"/>
<comment type="subcellular location">
    <subcellularLocation>
        <location evidence="1">Membrane</location>
    </subcellularLocation>
</comment>
<dbReference type="GO" id="GO:0003924">
    <property type="term" value="F:GTPase activity"/>
    <property type="evidence" value="ECO:0007669"/>
    <property type="project" value="InterPro"/>
</dbReference>
<dbReference type="RefSeq" id="WP_182558496.1">
    <property type="nucleotide sequence ID" value="NZ_JACGWT010000001.1"/>
</dbReference>